<dbReference type="UniPathway" id="UPA00115">
    <property type="reaction ID" value="UER00409"/>
</dbReference>
<comment type="function">
    <text evidence="2 7">Hydrolysis of 6-phosphogluconolactone to 6-phosphogluconate.</text>
</comment>
<keyword evidence="7" id="KW-0378">Hydrolase</keyword>
<dbReference type="NCBIfam" id="TIGR01198">
    <property type="entry name" value="pgl"/>
    <property type="match status" value="1"/>
</dbReference>
<evidence type="ECO:0000313" key="10">
    <source>
        <dbReference type="Proteomes" id="UP000241447"/>
    </source>
</evidence>
<dbReference type="Gene3D" id="3.40.50.1360">
    <property type="match status" value="1"/>
</dbReference>
<dbReference type="KEGG" id="cbak:DA792_07510"/>
<name>A0A2R4M1E0_9RHOB</name>
<dbReference type="GO" id="GO:0005975">
    <property type="term" value="P:carbohydrate metabolic process"/>
    <property type="evidence" value="ECO:0007669"/>
    <property type="project" value="UniProtKB-UniRule"/>
</dbReference>
<dbReference type="Pfam" id="PF01182">
    <property type="entry name" value="Glucosamine_iso"/>
    <property type="match status" value="1"/>
</dbReference>
<dbReference type="RefSeq" id="WP_107719407.1">
    <property type="nucleotide sequence ID" value="NZ_CP028475.1"/>
</dbReference>
<dbReference type="EMBL" id="CP028475">
    <property type="protein sequence ID" value="AVW90948.1"/>
    <property type="molecule type" value="Genomic_DNA"/>
</dbReference>
<dbReference type="InterPro" id="IPR005900">
    <property type="entry name" value="6-phosphogluconolactonase_DevB"/>
</dbReference>
<comment type="similarity">
    <text evidence="4 7">Belongs to the glucosamine/galactosamine-6-phosphate isomerase family. 6-phosphogluconolactonase subfamily.</text>
</comment>
<comment type="catalytic activity">
    <reaction evidence="1 7">
        <text>6-phospho-D-glucono-1,5-lactone + H2O = 6-phospho-D-gluconate + H(+)</text>
        <dbReference type="Rhea" id="RHEA:12556"/>
        <dbReference type="ChEBI" id="CHEBI:15377"/>
        <dbReference type="ChEBI" id="CHEBI:15378"/>
        <dbReference type="ChEBI" id="CHEBI:57955"/>
        <dbReference type="ChEBI" id="CHEBI:58759"/>
        <dbReference type="EC" id="3.1.1.31"/>
    </reaction>
</comment>
<dbReference type="PANTHER" id="PTHR11054">
    <property type="entry name" value="6-PHOSPHOGLUCONOLACTONASE"/>
    <property type="match status" value="1"/>
</dbReference>
<dbReference type="CDD" id="cd01400">
    <property type="entry name" value="6PGL"/>
    <property type="match status" value="1"/>
</dbReference>
<dbReference type="Proteomes" id="UP000241447">
    <property type="component" value="Chromosome"/>
</dbReference>
<dbReference type="PANTHER" id="PTHR11054:SF0">
    <property type="entry name" value="6-PHOSPHOGLUCONOLACTONASE"/>
    <property type="match status" value="1"/>
</dbReference>
<dbReference type="InterPro" id="IPR039104">
    <property type="entry name" value="6PGL"/>
</dbReference>
<evidence type="ECO:0000256" key="2">
    <source>
        <dbReference type="ARBA" id="ARBA00002681"/>
    </source>
</evidence>
<protein>
    <recommendedName>
        <fullName evidence="6 7">6-phosphogluconolactonase</fullName>
        <shortName evidence="7">6PGL</shortName>
        <ecNumber evidence="5 7">3.1.1.31</ecNumber>
    </recommendedName>
</protein>
<sequence>MSFLEYPDREVMQLDLANKIAGELRSALDHQDRVSFCVSGGSTPGPVFDTLSDVSLDWDRVDVLLNDERWVPETSERSNTAMLKRRLLVNKAASARLIPLYADVPTPEEGLAGLMPAIEAILPFNVLLLGMGDDMHTASLFPGADQLDLALSDASPTLLAMRAPGAPEPRITLSANALKTAISTHILITGQGKRSAYEAARDLSAQEAPVSVFLPQATVHWAP</sequence>
<feature type="domain" description="Glucosamine/galactosamine-6-phosphate isomerase" evidence="8">
    <location>
        <begin position="8"/>
        <end position="221"/>
    </location>
</feature>
<dbReference type="SUPFAM" id="SSF100950">
    <property type="entry name" value="NagB/RpiA/CoA transferase-like"/>
    <property type="match status" value="1"/>
</dbReference>
<gene>
    <name evidence="7 9" type="primary">pgl</name>
    <name evidence="9" type="ORF">DA792_07510</name>
</gene>
<comment type="pathway">
    <text evidence="3 7">Carbohydrate degradation; pentose phosphate pathway; D-ribulose 5-phosphate from D-glucose 6-phosphate (oxidative stage): step 2/3.</text>
</comment>
<evidence type="ECO:0000256" key="4">
    <source>
        <dbReference type="ARBA" id="ARBA00010662"/>
    </source>
</evidence>
<evidence type="ECO:0000259" key="8">
    <source>
        <dbReference type="Pfam" id="PF01182"/>
    </source>
</evidence>
<reference evidence="9 10" key="1">
    <citation type="submission" date="2018-03" db="EMBL/GenBank/DDBJ databases">
        <title>The Complete Genome of Celeribacter baekdonensis strain LH4, a Thiosulfate-Oxidizing Alphaproteobacterium Isolated from Gulf of Mexico Continental Slope Sediments.</title>
        <authorList>
            <person name="Flood B.E."/>
            <person name="Bailey J.V."/>
            <person name="Leprich D."/>
        </authorList>
    </citation>
    <scope>NUCLEOTIDE SEQUENCE [LARGE SCALE GENOMIC DNA]</scope>
    <source>
        <strain evidence="9 10">LH4</strain>
    </source>
</reference>
<organism evidence="9 10">
    <name type="scientific">Celeribacter baekdonensis</name>
    <dbReference type="NCBI Taxonomy" id="875171"/>
    <lineage>
        <taxon>Bacteria</taxon>
        <taxon>Pseudomonadati</taxon>
        <taxon>Pseudomonadota</taxon>
        <taxon>Alphaproteobacteria</taxon>
        <taxon>Rhodobacterales</taxon>
        <taxon>Roseobacteraceae</taxon>
        <taxon>Celeribacter</taxon>
    </lineage>
</organism>
<evidence type="ECO:0000256" key="3">
    <source>
        <dbReference type="ARBA" id="ARBA00004961"/>
    </source>
</evidence>
<evidence type="ECO:0000313" key="9">
    <source>
        <dbReference type="EMBL" id="AVW90948.1"/>
    </source>
</evidence>
<evidence type="ECO:0000256" key="7">
    <source>
        <dbReference type="RuleBase" id="RU365095"/>
    </source>
</evidence>
<dbReference type="InterPro" id="IPR006148">
    <property type="entry name" value="Glc/Gal-6P_isomerase"/>
</dbReference>
<dbReference type="OrthoDB" id="9810967at2"/>
<proteinExistence type="inferred from homology"/>
<evidence type="ECO:0000256" key="5">
    <source>
        <dbReference type="ARBA" id="ARBA00013198"/>
    </source>
</evidence>
<dbReference type="InterPro" id="IPR037171">
    <property type="entry name" value="NagB/RpiA_transferase-like"/>
</dbReference>
<dbReference type="GO" id="GO:0006098">
    <property type="term" value="P:pentose-phosphate shunt"/>
    <property type="evidence" value="ECO:0007669"/>
    <property type="project" value="UniProtKB-UniPathway"/>
</dbReference>
<dbReference type="EC" id="3.1.1.31" evidence="5 7"/>
<dbReference type="AlphaFoldDB" id="A0A2R4M1E0"/>
<evidence type="ECO:0000256" key="1">
    <source>
        <dbReference type="ARBA" id="ARBA00000832"/>
    </source>
</evidence>
<dbReference type="GO" id="GO:0017057">
    <property type="term" value="F:6-phosphogluconolactonase activity"/>
    <property type="evidence" value="ECO:0007669"/>
    <property type="project" value="UniProtKB-UniRule"/>
</dbReference>
<accession>A0A2R4M1E0</accession>
<evidence type="ECO:0000256" key="6">
    <source>
        <dbReference type="ARBA" id="ARBA00020337"/>
    </source>
</evidence>